<dbReference type="InterPro" id="IPR023797">
    <property type="entry name" value="RNA3'_phos_cyclase_dom"/>
</dbReference>
<dbReference type="GO" id="GO:0005634">
    <property type="term" value="C:nucleus"/>
    <property type="evidence" value="ECO:0007669"/>
    <property type="project" value="TreeGrafter"/>
</dbReference>
<dbReference type="InterPro" id="IPR013792">
    <property type="entry name" value="RNA3'P_cycl/enolpyr_Trfase_a/b"/>
</dbReference>
<dbReference type="InterPro" id="IPR037136">
    <property type="entry name" value="RNA3'_phos_cyclase_dom_sf"/>
</dbReference>
<organism evidence="3 4">
    <name type="scientific">Aspergillus nanangensis</name>
    <dbReference type="NCBI Taxonomy" id="2582783"/>
    <lineage>
        <taxon>Eukaryota</taxon>
        <taxon>Fungi</taxon>
        <taxon>Dikarya</taxon>
        <taxon>Ascomycota</taxon>
        <taxon>Pezizomycotina</taxon>
        <taxon>Eurotiomycetes</taxon>
        <taxon>Eurotiomycetidae</taxon>
        <taxon>Eurotiales</taxon>
        <taxon>Aspergillaceae</taxon>
        <taxon>Aspergillus</taxon>
        <taxon>Aspergillus subgen. Circumdati</taxon>
    </lineage>
</organism>
<feature type="compositionally biased region" description="Basic and acidic residues" evidence="1">
    <location>
        <begin position="241"/>
        <end position="258"/>
    </location>
</feature>
<dbReference type="SUPFAM" id="SSF55205">
    <property type="entry name" value="EPT/RTPC-like"/>
    <property type="match status" value="1"/>
</dbReference>
<protein>
    <recommendedName>
        <fullName evidence="2">RNA 3'-terminal phosphate cyclase domain-containing protein</fullName>
    </recommendedName>
</protein>
<dbReference type="AlphaFoldDB" id="A0AAD4CWN5"/>
<dbReference type="Pfam" id="PF01137">
    <property type="entry name" value="RTC"/>
    <property type="match status" value="1"/>
</dbReference>
<dbReference type="EMBL" id="VCAU01000005">
    <property type="protein sequence ID" value="KAF9894090.1"/>
    <property type="molecule type" value="Genomic_DNA"/>
</dbReference>
<gene>
    <name evidence="3" type="ORF">FE257_009063</name>
</gene>
<dbReference type="Gene3D" id="3.65.10.20">
    <property type="entry name" value="RNA 3'-terminal phosphate cyclase domain"/>
    <property type="match status" value="2"/>
</dbReference>
<comment type="caution">
    <text evidence="3">The sequence shown here is derived from an EMBL/GenBank/DDBJ whole genome shotgun (WGS) entry which is preliminary data.</text>
</comment>
<dbReference type="GO" id="GO:0003963">
    <property type="term" value="F:RNA-3'-phosphate cyclase activity"/>
    <property type="evidence" value="ECO:0007669"/>
    <property type="project" value="TreeGrafter"/>
</dbReference>
<accession>A0AAD4CWN5</accession>
<feature type="region of interest" description="Disordered" evidence="1">
    <location>
        <begin position="305"/>
        <end position="327"/>
    </location>
</feature>
<evidence type="ECO:0000259" key="2">
    <source>
        <dbReference type="Pfam" id="PF01137"/>
    </source>
</evidence>
<dbReference type="InterPro" id="IPR000228">
    <property type="entry name" value="RNA3'_term_phos_cyc"/>
</dbReference>
<dbReference type="PANTHER" id="PTHR11096">
    <property type="entry name" value="RNA 3' TERMINAL PHOSPHATE CYCLASE"/>
    <property type="match status" value="1"/>
</dbReference>
<keyword evidence="4" id="KW-1185">Reference proteome</keyword>
<reference evidence="3" key="1">
    <citation type="journal article" date="2019" name="Beilstein J. Org. Chem.">
        <title>Nanangenines: drimane sesquiterpenoids as the dominant metabolite cohort of a novel Australian fungus, Aspergillus nanangensis.</title>
        <authorList>
            <person name="Lacey H.J."/>
            <person name="Gilchrist C.L.M."/>
            <person name="Crombie A."/>
            <person name="Kalaitzis J.A."/>
            <person name="Vuong D."/>
            <person name="Rutledge P.J."/>
            <person name="Turner P."/>
            <person name="Pitt J.I."/>
            <person name="Lacey E."/>
            <person name="Chooi Y.H."/>
            <person name="Piggott A.M."/>
        </authorList>
    </citation>
    <scope>NUCLEOTIDE SEQUENCE</scope>
    <source>
        <strain evidence="3">MST-FP2251</strain>
    </source>
</reference>
<feature type="region of interest" description="Disordered" evidence="1">
    <location>
        <begin position="235"/>
        <end position="277"/>
    </location>
</feature>
<dbReference type="Proteomes" id="UP001194746">
    <property type="component" value="Unassembled WGS sequence"/>
</dbReference>
<name>A0AAD4CWN5_ASPNN</name>
<dbReference type="PANTHER" id="PTHR11096:SF0">
    <property type="entry name" value="RNA 3'-TERMINAL PHOSPHATE CYCLASE"/>
    <property type="match status" value="1"/>
</dbReference>
<reference evidence="3" key="2">
    <citation type="submission" date="2020-02" db="EMBL/GenBank/DDBJ databases">
        <authorList>
            <person name="Gilchrist C.L.M."/>
            <person name="Chooi Y.-H."/>
        </authorList>
    </citation>
    <scope>NUCLEOTIDE SEQUENCE</scope>
    <source>
        <strain evidence="3">MST-FP2251</strain>
    </source>
</reference>
<evidence type="ECO:0000256" key="1">
    <source>
        <dbReference type="SAM" id="MobiDB-lite"/>
    </source>
</evidence>
<evidence type="ECO:0000313" key="4">
    <source>
        <dbReference type="Proteomes" id="UP001194746"/>
    </source>
</evidence>
<sequence>MPQDSSTSLPEARTIHLDGRTLEGGGQLVRIAVALSALTRQPVTIDHIRGNRQGKKGLKGSHLAAIKFLADVSGSSVSGAGLGSSTLGFRPSSRTAAIIVQSNIKIQLPTAGSVFLVFQALYPYLLHASSQGSLDTGGSPITLAITGGTNVSFSPSFDYVSQVVVPNFSRIGLPHLSVHLNRRGWATGPFNLGTVTIILDPLHPGRGSRSHFPSIDLNQYQRGKVTHIDITVLAPDDPLTEGEKGSKDKGYGKLDSATRRQQPRGQEGDGDGSLYPTSTIRQYVEQETFRKLRKGLQKLPSWIFDAPEPVSDPQVEIRGGEDDDSDRIVPIRTHTSEATHHPSHLYVLIVAHTSSGFNIGHDTLNGARQDGASSSRQPGIDRHRLRGTVVAASNVVEQCVAGFLQELYDAKLQGCNIDSGLTSRPCVDEHMRDQVVIFEALGAQLRGDPCPQVEDERYWSLHTKTAQWVCEKMMR</sequence>
<feature type="domain" description="RNA 3'-terminal phosphate cyclase" evidence="2">
    <location>
        <begin position="22"/>
        <end position="474"/>
    </location>
</feature>
<proteinExistence type="predicted"/>
<evidence type="ECO:0000313" key="3">
    <source>
        <dbReference type="EMBL" id="KAF9894090.1"/>
    </source>
</evidence>
<dbReference type="GO" id="GO:0006396">
    <property type="term" value="P:RNA processing"/>
    <property type="evidence" value="ECO:0007669"/>
    <property type="project" value="InterPro"/>
</dbReference>
<dbReference type="FunFam" id="3.65.10.20:FF:000013">
    <property type="entry name" value="TatD related DNase"/>
    <property type="match status" value="1"/>
</dbReference>